<protein>
    <recommendedName>
        <fullName evidence="2">UPF0033 domain-containing protein</fullName>
    </recommendedName>
</protein>
<dbReference type="CDD" id="cd00291">
    <property type="entry name" value="SirA_YedF_YeeD"/>
    <property type="match status" value="1"/>
</dbReference>
<evidence type="ECO:0000313" key="4">
    <source>
        <dbReference type="Proteomes" id="UP000256763"/>
    </source>
</evidence>
<dbReference type="EMBL" id="NFZW01000004">
    <property type="protein sequence ID" value="RFA38241.1"/>
    <property type="molecule type" value="Genomic_DNA"/>
</dbReference>
<name>A0A3E0X1T2_9GAMM</name>
<dbReference type="OrthoDB" id="9797352at2"/>
<dbReference type="SUPFAM" id="SSF64307">
    <property type="entry name" value="SirA-like"/>
    <property type="match status" value="1"/>
</dbReference>
<dbReference type="PANTHER" id="PTHR33279:SF6">
    <property type="entry name" value="SULFUR CARRIER PROTEIN YEDF-RELATED"/>
    <property type="match status" value="1"/>
</dbReference>
<dbReference type="RefSeq" id="WP_116301093.1">
    <property type="nucleotide sequence ID" value="NZ_NFZV01000003.1"/>
</dbReference>
<evidence type="ECO:0000259" key="2">
    <source>
        <dbReference type="PROSITE" id="PS01148"/>
    </source>
</evidence>
<accession>A0A3E0X1T2</accession>
<dbReference type="PROSITE" id="PS01148">
    <property type="entry name" value="UPF0033"/>
    <property type="match status" value="1"/>
</dbReference>
<gene>
    <name evidence="3" type="ORF">CAL65_05235</name>
</gene>
<proteinExistence type="inferred from homology"/>
<reference evidence="4" key="1">
    <citation type="submission" date="2017-05" db="EMBL/GenBank/DDBJ databases">
        <authorList>
            <person name="Sharma S."/>
            <person name="Sidhu C."/>
            <person name="Pinnaka A.K."/>
        </authorList>
    </citation>
    <scope>NUCLEOTIDE SEQUENCE [LARGE SCALE GENOMIC DNA]</scope>
    <source>
        <strain evidence="4">AK93</strain>
    </source>
</reference>
<comment type="caution">
    <text evidence="3">The sequence shown here is derived from an EMBL/GenBank/DDBJ whole genome shotgun (WGS) entry which is preliminary data.</text>
</comment>
<organism evidence="3 4">
    <name type="scientific">Alkalilimnicola ehrlichii</name>
    <dbReference type="NCBI Taxonomy" id="351052"/>
    <lineage>
        <taxon>Bacteria</taxon>
        <taxon>Pseudomonadati</taxon>
        <taxon>Pseudomonadota</taxon>
        <taxon>Gammaproteobacteria</taxon>
        <taxon>Chromatiales</taxon>
        <taxon>Ectothiorhodospiraceae</taxon>
        <taxon>Alkalilimnicola</taxon>
    </lineage>
</organism>
<dbReference type="AlphaFoldDB" id="A0A3E0X1T2"/>
<dbReference type="PANTHER" id="PTHR33279">
    <property type="entry name" value="SULFUR CARRIER PROTEIN YEDF-RELATED"/>
    <property type="match status" value="1"/>
</dbReference>
<comment type="similarity">
    <text evidence="1">Belongs to the sulfur carrier protein TusA family.</text>
</comment>
<dbReference type="InterPro" id="IPR001455">
    <property type="entry name" value="TusA-like"/>
</dbReference>
<dbReference type="Gene3D" id="3.30.110.40">
    <property type="entry name" value="TusA-like domain"/>
    <property type="match status" value="1"/>
</dbReference>
<dbReference type="Pfam" id="PF01206">
    <property type="entry name" value="TusA"/>
    <property type="match status" value="1"/>
</dbReference>
<evidence type="ECO:0000256" key="1">
    <source>
        <dbReference type="ARBA" id="ARBA00008984"/>
    </source>
</evidence>
<dbReference type="InterPro" id="IPR036868">
    <property type="entry name" value="TusA-like_sf"/>
</dbReference>
<dbReference type="Proteomes" id="UP000256763">
    <property type="component" value="Unassembled WGS sequence"/>
</dbReference>
<keyword evidence="4" id="KW-1185">Reference proteome</keyword>
<feature type="domain" description="UPF0033" evidence="2">
    <location>
        <begin position="6"/>
        <end position="30"/>
    </location>
</feature>
<sequence length="75" mass="8181">MAHYVLDVKGLLCPMPVIRLGEQAKQLTAGDTVEMHATDPGVKADIPAWCRVHGHTVIEEQDDGDLICMVIEIGE</sequence>
<evidence type="ECO:0000313" key="3">
    <source>
        <dbReference type="EMBL" id="RFA38241.1"/>
    </source>
</evidence>